<name>A0A8S9FF95_BRACR</name>
<dbReference type="AlphaFoldDB" id="A0A8S9FF95"/>
<organism evidence="1">
    <name type="scientific">Brassica cretica</name>
    <name type="common">Mustard</name>
    <dbReference type="NCBI Taxonomy" id="69181"/>
    <lineage>
        <taxon>Eukaryota</taxon>
        <taxon>Viridiplantae</taxon>
        <taxon>Streptophyta</taxon>
        <taxon>Embryophyta</taxon>
        <taxon>Tracheophyta</taxon>
        <taxon>Spermatophyta</taxon>
        <taxon>Magnoliopsida</taxon>
        <taxon>eudicotyledons</taxon>
        <taxon>Gunneridae</taxon>
        <taxon>Pentapetalae</taxon>
        <taxon>rosids</taxon>
        <taxon>malvids</taxon>
        <taxon>Brassicales</taxon>
        <taxon>Brassicaceae</taxon>
        <taxon>Brassiceae</taxon>
        <taxon>Brassica</taxon>
    </lineage>
</organism>
<accession>A0A8S9FF95</accession>
<proteinExistence type="predicted"/>
<evidence type="ECO:0000313" key="1">
    <source>
        <dbReference type="EMBL" id="KAF2531519.1"/>
    </source>
</evidence>
<comment type="caution">
    <text evidence="1">The sequence shown here is derived from an EMBL/GenBank/DDBJ whole genome shotgun (WGS) entry which is preliminary data.</text>
</comment>
<protein>
    <submittedName>
        <fullName evidence="1">Uncharacterized protein</fullName>
    </submittedName>
</protein>
<sequence length="177" mass="19497">MSAVAAGELSGKLPPPSVVAADDSAESTRLINSVDSVNRWFDWFKLIAIRLGSTGRLELFETDTETDFCMEVQPTLVDRLHCSLRMSINRLQAVSEHYLELSFVVGPVLCPGPWTSGWHPIPHWAIPLSFIPPSSPFQEIGHEASRRRLLAVTFPTFLSIPATSIEASGGYCSEDKL</sequence>
<reference evidence="1" key="1">
    <citation type="submission" date="2019-12" db="EMBL/GenBank/DDBJ databases">
        <title>Genome sequencing and annotation of Brassica cretica.</title>
        <authorList>
            <person name="Studholme D.J."/>
            <person name="Sarris P.F."/>
        </authorList>
    </citation>
    <scope>NUCLEOTIDE SEQUENCE</scope>
    <source>
        <strain evidence="1">PFS-102/07</strain>
        <tissue evidence="1">Leaf</tissue>
    </source>
</reference>
<dbReference type="EMBL" id="QGKY02002305">
    <property type="protein sequence ID" value="KAF2531519.1"/>
    <property type="molecule type" value="Genomic_DNA"/>
</dbReference>
<gene>
    <name evidence="1" type="ORF">F2Q70_00029255</name>
</gene>